<feature type="active site" description="Proton donor" evidence="4">
    <location>
        <position position="149"/>
    </location>
</feature>
<evidence type="ECO:0000256" key="5">
    <source>
        <dbReference type="SAM" id="SignalP"/>
    </source>
</evidence>
<evidence type="ECO:0000313" key="8">
    <source>
        <dbReference type="Proteomes" id="UP000609064"/>
    </source>
</evidence>
<evidence type="ECO:0000256" key="1">
    <source>
        <dbReference type="ARBA" id="ARBA00007754"/>
    </source>
</evidence>
<dbReference type="EMBL" id="BMKK01000009">
    <property type="protein sequence ID" value="GGD71864.1"/>
    <property type="molecule type" value="Genomic_DNA"/>
</dbReference>
<feature type="chain" id="PRO_5037010618" description="GH26 domain-containing protein" evidence="5">
    <location>
        <begin position="23"/>
        <end position="382"/>
    </location>
</feature>
<keyword evidence="8" id="KW-1185">Reference proteome</keyword>
<feature type="signal peptide" evidence="5">
    <location>
        <begin position="1"/>
        <end position="22"/>
    </location>
</feature>
<evidence type="ECO:0000256" key="2">
    <source>
        <dbReference type="ARBA" id="ARBA00022801"/>
    </source>
</evidence>
<reference evidence="7" key="2">
    <citation type="submission" date="2020-09" db="EMBL/GenBank/DDBJ databases">
        <authorList>
            <person name="Sun Q."/>
            <person name="Zhou Y."/>
        </authorList>
    </citation>
    <scope>NUCLEOTIDE SEQUENCE</scope>
    <source>
        <strain evidence="7">CGMCC 1.15958</strain>
    </source>
</reference>
<dbReference type="PANTHER" id="PTHR40079:SF4">
    <property type="entry name" value="GH26 DOMAIN-CONTAINING PROTEIN-RELATED"/>
    <property type="match status" value="1"/>
</dbReference>
<comment type="similarity">
    <text evidence="1 4">Belongs to the glycosyl hydrolase 26 family.</text>
</comment>
<sequence length="382" mass="44580">MSHKKKILFIAFALFFHLNLKAQSLFIGQDEEAIYDYFHIEKNDECLTYRSFPLPVGLTQYIDIFTLDGLKSQTNKGAGNNCVKNVLDDVCLKRYAKNIPFDMALGIWMNDATNLQSLVSGAYDAKINELADFLKSYPKVKFYLRIGYEFDGNWNKAYEDRRRYIVAYQRIHDILRINYEKSKTPRNWISVWQACTSPIDDIMENKIENIGDWYPGDKYVDFCGISWYLAGTKLAPKYSNSTNLVYKRSQKSLASEMLYYAINKNKPVMICEAAPQGYSLSGLYRKNISPYWDGVAGEGTVKLTPLQIWNEWYKPFFEFIEKNKQTIKVVAYINQNFDTQPMFALPKSGTYWGDSRIQANDKISIWWNEMITNTWTMERKQP</sequence>
<name>A0A916Z1R1_9BACT</name>
<keyword evidence="5" id="KW-0732">Signal</keyword>
<dbReference type="GO" id="GO:0016985">
    <property type="term" value="F:mannan endo-1,4-beta-mannosidase activity"/>
    <property type="evidence" value="ECO:0007669"/>
    <property type="project" value="InterPro"/>
</dbReference>
<protein>
    <recommendedName>
        <fullName evidence="6">GH26 domain-containing protein</fullName>
    </recommendedName>
</protein>
<evidence type="ECO:0000256" key="4">
    <source>
        <dbReference type="PROSITE-ProRule" id="PRU01100"/>
    </source>
</evidence>
<reference evidence="7" key="1">
    <citation type="journal article" date="2014" name="Int. J. Syst. Evol. Microbiol.">
        <title>Complete genome sequence of Corynebacterium casei LMG S-19264T (=DSM 44701T), isolated from a smear-ripened cheese.</title>
        <authorList>
            <consortium name="US DOE Joint Genome Institute (JGI-PGF)"/>
            <person name="Walter F."/>
            <person name="Albersmeier A."/>
            <person name="Kalinowski J."/>
            <person name="Ruckert C."/>
        </authorList>
    </citation>
    <scope>NUCLEOTIDE SEQUENCE</scope>
    <source>
        <strain evidence="7">CGMCC 1.15958</strain>
    </source>
</reference>
<accession>A0A916Z1R1</accession>
<evidence type="ECO:0000256" key="3">
    <source>
        <dbReference type="ARBA" id="ARBA00023295"/>
    </source>
</evidence>
<proteinExistence type="inferred from homology"/>
<dbReference type="InterPro" id="IPR000805">
    <property type="entry name" value="Glyco_hydro_26"/>
</dbReference>
<keyword evidence="3 4" id="KW-0326">Glycosidase</keyword>
<comment type="caution">
    <text evidence="7">The sequence shown here is derived from an EMBL/GenBank/DDBJ whole genome shotgun (WGS) entry which is preliminary data.</text>
</comment>
<dbReference type="AlphaFoldDB" id="A0A916Z1R1"/>
<dbReference type="RefSeq" id="WP_188768749.1">
    <property type="nucleotide sequence ID" value="NZ_BMKK01000009.1"/>
</dbReference>
<dbReference type="Proteomes" id="UP000609064">
    <property type="component" value="Unassembled WGS sequence"/>
</dbReference>
<gene>
    <name evidence="7" type="ORF">GCM10011514_39980</name>
</gene>
<evidence type="ECO:0000313" key="7">
    <source>
        <dbReference type="EMBL" id="GGD71864.1"/>
    </source>
</evidence>
<dbReference type="PANTHER" id="PTHR40079">
    <property type="entry name" value="MANNAN ENDO-1,4-BETA-MANNOSIDASE E-RELATED"/>
    <property type="match status" value="1"/>
</dbReference>
<dbReference type="GO" id="GO:0006080">
    <property type="term" value="P:substituted mannan metabolic process"/>
    <property type="evidence" value="ECO:0007669"/>
    <property type="project" value="InterPro"/>
</dbReference>
<feature type="active site" description="Nucleophile" evidence="4">
    <location>
        <position position="272"/>
    </location>
</feature>
<keyword evidence="2 4" id="KW-0378">Hydrolase</keyword>
<dbReference type="InterPro" id="IPR017853">
    <property type="entry name" value="GH"/>
</dbReference>
<evidence type="ECO:0000259" key="6">
    <source>
        <dbReference type="PROSITE" id="PS51764"/>
    </source>
</evidence>
<dbReference type="SUPFAM" id="SSF51445">
    <property type="entry name" value="(Trans)glycosidases"/>
    <property type="match status" value="1"/>
</dbReference>
<dbReference type="PROSITE" id="PS51764">
    <property type="entry name" value="GH26"/>
    <property type="match status" value="1"/>
</dbReference>
<organism evidence="7 8">
    <name type="scientific">Emticicia aquatilis</name>
    <dbReference type="NCBI Taxonomy" id="1537369"/>
    <lineage>
        <taxon>Bacteria</taxon>
        <taxon>Pseudomonadati</taxon>
        <taxon>Bacteroidota</taxon>
        <taxon>Cytophagia</taxon>
        <taxon>Cytophagales</taxon>
        <taxon>Leadbetterellaceae</taxon>
        <taxon>Emticicia</taxon>
    </lineage>
</organism>
<dbReference type="Gene3D" id="3.20.20.80">
    <property type="entry name" value="Glycosidases"/>
    <property type="match status" value="1"/>
</dbReference>
<dbReference type="InterPro" id="IPR022790">
    <property type="entry name" value="GH26_dom"/>
</dbReference>
<feature type="domain" description="GH26" evidence="6">
    <location>
        <begin position="9"/>
        <end position="336"/>
    </location>
</feature>